<organism evidence="1 2">
    <name type="scientific">Entomophthora muscae</name>
    <dbReference type="NCBI Taxonomy" id="34485"/>
    <lineage>
        <taxon>Eukaryota</taxon>
        <taxon>Fungi</taxon>
        <taxon>Fungi incertae sedis</taxon>
        <taxon>Zoopagomycota</taxon>
        <taxon>Entomophthoromycotina</taxon>
        <taxon>Entomophthoromycetes</taxon>
        <taxon>Entomophthorales</taxon>
        <taxon>Entomophthoraceae</taxon>
        <taxon>Entomophthora</taxon>
    </lineage>
</organism>
<accession>A0ACC2UC51</accession>
<protein>
    <submittedName>
        <fullName evidence="1">Uncharacterized protein</fullName>
    </submittedName>
</protein>
<dbReference type="Proteomes" id="UP001165960">
    <property type="component" value="Unassembled WGS sequence"/>
</dbReference>
<comment type="caution">
    <text evidence="1">The sequence shown here is derived from an EMBL/GenBank/DDBJ whole genome shotgun (WGS) entry which is preliminary data.</text>
</comment>
<evidence type="ECO:0000313" key="1">
    <source>
        <dbReference type="EMBL" id="KAJ9084457.1"/>
    </source>
</evidence>
<name>A0ACC2UC51_9FUNG</name>
<proteinExistence type="predicted"/>
<dbReference type="EMBL" id="QTSX02000840">
    <property type="protein sequence ID" value="KAJ9084457.1"/>
    <property type="molecule type" value="Genomic_DNA"/>
</dbReference>
<evidence type="ECO:0000313" key="2">
    <source>
        <dbReference type="Proteomes" id="UP001165960"/>
    </source>
</evidence>
<keyword evidence="2" id="KW-1185">Reference proteome</keyword>
<sequence length="553" mass="59081">MAVRRNKPFQFNMLQGLNARVANSWVGLFFKLRGSTSARPRDTDFITEIKAGISTFLAMSFIIAVNSALVAESGATCECNPPPGATGPALICVGDVVYSACKATIRKDMVTATSVVSGIGSLLMKIFANLPIGLSCGMGINVYFVYNVVGFHGSGGIPYRTALAAVFIEGLVFIALTLMGIRQWIARLLPNSLKHATCVGIGLFLCFVGFRQATGIGLVGPDPATFVTLSGCTLANQDEDHVCKEGIMQNPTTWLGLGGLVLITFLIMLRVRGAMLVGILVVSILSWIRHTNITYFPDTPEGDALFANFSSIVGFHPIQNTLAVLDFDFTQSQLWIALLTMLYVDILDATGTIFSLVSLVDIVEPTGDFEGATTAFLCDAASISIGSLFGVPPVTAFLESGVGISEGGRTGIVAVVVSILFFISIFFSPIFASFPPWATGPALIVVGSLMARCASFIPWEFPGEALPAFLTIAVMPLSFSVAYGILAGIISYAALSLLSKLVIFSSRGRIRPLLPPIDDQSDNSQNISFVPSWIPACKTRFKEWKSKDEGQTV</sequence>
<gene>
    <name evidence="1" type="ORF">DSO57_1024241</name>
</gene>
<reference evidence="1" key="1">
    <citation type="submission" date="2022-04" db="EMBL/GenBank/DDBJ databases">
        <title>Genome of the entomopathogenic fungus Entomophthora muscae.</title>
        <authorList>
            <person name="Elya C."/>
            <person name="Lovett B.R."/>
            <person name="Lee E."/>
            <person name="Macias A.M."/>
            <person name="Hajek A.E."/>
            <person name="De Bivort B.L."/>
            <person name="Kasson M.T."/>
            <person name="De Fine Licht H.H."/>
            <person name="Stajich J.E."/>
        </authorList>
    </citation>
    <scope>NUCLEOTIDE SEQUENCE</scope>
    <source>
        <strain evidence="1">Berkeley</strain>
    </source>
</reference>